<reference evidence="2" key="1">
    <citation type="submission" date="2024-02" db="UniProtKB">
        <authorList>
            <consortium name="WormBaseParasite"/>
        </authorList>
    </citation>
    <scope>IDENTIFICATION</scope>
</reference>
<keyword evidence="1" id="KW-1185">Reference proteome</keyword>
<evidence type="ECO:0000313" key="2">
    <source>
        <dbReference type="WBParaSite" id="MBELARI_LOCUS20506"/>
    </source>
</evidence>
<proteinExistence type="predicted"/>
<organism evidence="1 2">
    <name type="scientific">Mesorhabditis belari</name>
    <dbReference type="NCBI Taxonomy" id="2138241"/>
    <lineage>
        <taxon>Eukaryota</taxon>
        <taxon>Metazoa</taxon>
        <taxon>Ecdysozoa</taxon>
        <taxon>Nematoda</taxon>
        <taxon>Chromadorea</taxon>
        <taxon>Rhabditida</taxon>
        <taxon>Rhabditina</taxon>
        <taxon>Rhabditomorpha</taxon>
        <taxon>Rhabditoidea</taxon>
        <taxon>Rhabditidae</taxon>
        <taxon>Mesorhabditinae</taxon>
        <taxon>Mesorhabditis</taxon>
    </lineage>
</organism>
<dbReference type="Proteomes" id="UP000887575">
    <property type="component" value="Unassembled WGS sequence"/>
</dbReference>
<name>A0AAF3F1W9_9BILA</name>
<evidence type="ECO:0000313" key="1">
    <source>
        <dbReference type="Proteomes" id="UP000887575"/>
    </source>
</evidence>
<dbReference type="WBParaSite" id="MBELARI_LOCUS20506">
    <property type="protein sequence ID" value="MBELARI_LOCUS20506"/>
    <property type="gene ID" value="MBELARI_LOCUS20506"/>
</dbReference>
<protein>
    <submittedName>
        <fullName evidence="2">Uncharacterized protein</fullName>
    </submittedName>
</protein>
<dbReference type="AlphaFoldDB" id="A0AAF3F1W9"/>
<sequence>MWNDTDQGLQHSLLRHSSEWKEVIQGFEATVDSFSSTMKTQLDTIGKNAFTLDAVRNSTWPSLNDEDMKTVSKLQISIYEFLRNNVTYAHLLRGHRSDDEPKDKGGVCI</sequence>
<accession>A0AAF3F1W9</accession>